<feature type="signal peptide" evidence="1">
    <location>
        <begin position="1"/>
        <end position="31"/>
    </location>
</feature>
<dbReference type="EMBL" id="CM003536">
    <property type="protein sequence ID" value="RCV41884.1"/>
    <property type="molecule type" value="Genomic_DNA"/>
</dbReference>
<name>A0A368SHQ1_SETIT</name>
<reference evidence="2" key="2">
    <citation type="submission" date="2015-07" db="EMBL/GenBank/DDBJ databases">
        <authorList>
            <person name="Noorani M."/>
        </authorList>
    </citation>
    <scope>NUCLEOTIDE SEQUENCE</scope>
    <source>
        <strain evidence="2">Yugu1</strain>
    </source>
</reference>
<gene>
    <name evidence="2" type="ORF">SETIT_9G170300v2</name>
</gene>
<evidence type="ECO:0008006" key="3">
    <source>
        <dbReference type="Google" id="ProtNLM"/>
    </source>
</evidence>
<reference evidence="2" key="1">
    <citation type="journal article" date="2012" name="Nat. Biotechnol.">
        <title>Reference genome sequence of the model plant Setaria.</title>
        <authorList>
            <person name="Bennetzen J.L."/>
            <person name="Schmutz J."/>
            <person name="Wang H."/>
            <person name="Percifield R."/>
            <person name="Hawkins J."/>
            <person name="Pontaroli A.C."/>
            <person name="Estep M."/>
            <person name="Feng L."/>
            <person name="Vaughn J.N."/>
            <person name="Grimwood J."/>
            <person name="Jenkins J."/>
            <person name="Barry K."/>
            <person name="Lindquist E."/>
            <person name="Hellsten U."/>
            <person name="Deshpande S."/>
            <person name="Wang X."/>
            <person name="Wu X."/>
            <person name="Mitros T."/>
            <person name="Triplett J."/>
            <person name="Yang X."/>
            <person name="Ye C.Y."/>
            <person name="Mauro-Herrera M."/>
            <person name="Wang L."/>
            <person name="Li P."/>
            <person name="Sharma M."/>
            <person name="Sharma R."/>
            <person name="Ronald P.C."/>
            <person name="Panaud O."/>
            <person name="Kellogg E.A."/>
            <person name="Brutnell T.P."/>
            <person name="Doust A.N."/>
            <person name="Tuskan G.A."/>
            <person name="Rokhsar D."/>
            <person name="Devos K.M."/>
        </authorList>
    </citation>
    <scope>NUCLEOTIDE SEQUENCE [LARGE SCALE GENOMIC DNA]</scope>
    <source>
        <strain evidence="2">Yugu1</strain>
    </source>
</reference>
<keyword evidence="1" id="KW-0732">Signal</keyword>
<dbReference type="OrthoDB" id="690993at2759"/>
<accession>A0A368SHQ1</accession>
<evidence type="ECO:0000256" key="1">
    <source>
        <dbReference type="SAM" id="SignalP"/>
    </source>
</evidence>
<proteinExistence type="predicted"/>
<dbReference type="AlphaFoldDB" id="A0A368SHQ1"/>
<protein>
    <recommendedName>
        <fullName evidence="3">Pectinesterase inhibitor domain-containing protein</fullName>
    </recommendedName>
</protein>
<feature type="chain" id="PRO_5016827732" description="Pectinesterase inhibitor domain-containing protein" evidence="1">
    <location>
        <begin position="32"/>
        <end position="217"/>
    </location>
</feature>
<organism evidence="2">
    <name type="scientific">Setaria italica</name>
    <name type="common">Foxtail millet</name>
    <name type="synonym">Panicum italicum</name>
    <dbReference type="NCBI Taxonomy" id="4555"/>
    <lineage>
        <taxon>Eukaryota</taxon>
        <taxon>Viridiplantae</taxon>
        <taxon>Streptophyta</taxon>
        <taxon>Embryophyta</taxon>
        <taxon>Tracheophyta</taxon>
        <taxon>Spermatophyta</taxon>
        <taxon>Magnoliopsida</taxon>
        <taxon>Liliopsida</taxon>
        <taxon>Poales</taxon>
        <taxon>Poaceae</taxon>
        <taxon>PACMAD clade</taxon>
        <taxon>Panicoideae</taxon>
        <taxon>Panicodae</taxon>
        <taxon>Paniceae</taxon>
        <taxon>Cenchrinae</taxon>
        <taxon>Setaria</taxon>
    </lineage>
</organism>
<sequence>MAAVASNRLAVSATLLLALIVTGGCLTMASAVPVANGRRLQQLDTSGGLTSQQLHALTSGLQKLSDELQRQFQTVPFASEILAQLLRVAKSFALAQSKLQTDVQLLGLLNQLATKLAAQSKQFQNLQAFGGCFRDLQASLKVISDLTSQLKSITAGLPVQPGALIAALGNLKNTVDVMMMEPCPPGFKKLPSTGQGAINTINALVAAAEERKPLDLP</sequence>
<evidence type="ECO:0000313" key="2">
    <source>
        <dbReference type="EMBL" id="RCV41884.1"/>
    </source>
</evidence>